<protein>
    <submittedName>
        <fullName evidence="2">Cytochrome b/b6 domain-containing protein</fullName>
    </submittedName>
</protein>
<keyword evidence="3" id="KW-1185">Reference proteome</keyword>
<name>A0ABT1ZCV4_9MICO</name>
<keyword evidence="1" id="KW-0472">Membrane</keyword>
<feature type="transmembrane region" description="Helical" evidence="1">
    <location>
        <begin position="16"/>
        <end position="37"/>
    </location>
</feature>
<evidence type="ECO:0000256" key="1">
    <source>
        <dbReference type="SAM" id="Phobius"/>
    </source>
</evidence>
<reference evidence="2 3" key="1">
    <citation type="submission" date="2022-08" db="EMBL/GenBank/DDBJ databases">
        <authorList>
            <person name="Li F."/>
        </authorList>
    </citation>
    <scope>NUCLEOTIDE SEQUENCE [LARGE SCALE GENOMIC DNA]</scope>
    <source>
        <strain evidence="2 3">10F1B-8-1</strain>
    </source>
</reference>
<dbReference type="Gene3D" id="1.20.950.20">
    <property type="entry name" value="Transmembrane di-heme cytochromes, Chain C"/>
    <property type="match status" value="1"/>
</dbReference>
<dbReference type="Proteomes" id="UP001205337">
    <property type="component" value="Unassembled WGS sequence"/>
</dbReference>
<feature type="transmembrane region" description="Helical" evidence="1">
    <location>
        <begin position="264"/>
        <end position="284"/>
    </location>
</feature>
<evidence type="ECO:0000313" key="2">
    <source>
        <dbReference type="EMBL" id="MCS0498527.1"/>
    </source>
</evidence>
<dbReference type="RefSeq" id="WP_258797476.1">
    <property type="nucleotide sequence ID" value="NZ_JANTHX010000004.1"/>
</dbReference>
<keyword evidence="1" id="KW-0812">Transmembrane</keyword>
<feature type="transmembrane region" description="Helical" evidence="1">
    <location>
        <begin position="223"/>
        <end position="244"/>
    </location>
</feature>
<sequence>MTTEPAPTPRRRLLRWVLAGVALVLLALAAVLVARWLRGLGPVEDFLATFPGSYPLPESAPVGFPAWLGWQHFFNVFLLVLVVRTGLQSRAEKRPTALWTSARNRRRRMSMTVWTHLSLDLLWIVNGVVYVVLLFATGQWMRIVPTSWAVFPNAVSATLQYVSLDWPTENGWVNYNSLQQLAYFATVFVAAPLAIATGYRMSALWPRDATRLSRAYPFAVAKAVHLPVMVYFVLFTIAHVTLVLATGALRNLNHMYAQSDEINWVGFAIFAASLLVIAAGWALVRPAIVDRVAGAFGEVARR</sequence>
<keyword evidence="1" id="KW-1133">Transmembrane helix</keyword>
<proteinExistence type="predicted"/>
<organism evidence="2 3">
    <name type="scientific">Protaetiibacter mangrovi</name>
    <dbReference type="NCBI Taxonomy" id="2970926"/>
    <lineage>
        <taxon>Bacteria</taxon>
        <taxon>Bacillati</taxon>
        <taxon>Actinomycetota</taxon>
        <taxon>Actinomycetes</taxon>
        <taxon>Micrococcales</taxon>
        <taxon>Microbacteriaceae</taxon>
        <taxon>Protaetiibacter</taxon>
    </lineage>
</organism>
<comment type="caution">
    <text evidence="2">The sequence shown here is derived from an EMBL/GenBank/DDBJ whole genome shotgun (WGS) entry which is preliminary data.</text>
</comment>
<dbReference type="InterPro" id="IPR016174">
    <property type="entry name" value="Di-haem_cyt_TM"/>
</dbReference>
<dbReference type="SUPFAM" id="SSF81342">
    <property type="entry name" value="Transmembrane di-heme cytochromes"/>
    <property type="match status" value="1"/>
</dbReference>
<feature type="transmembrane region" description="Helical" evidence="1">
    <location>
        <begin position="64"/>
        <end position="83"/>
    </location>
</feature>
<feature type="transmembrane region" description="Helical" evidence="1">
    <location>
        <begin position="181"/>
        <end position="202"/>
    </location>
</feature>
<feature type="transmembrane region" description="Helical" evidence="1">
    <location>
        <begin position="113"/>
        <end position="136"/>
    </location>
</feature>
<accession>A0ABT1ZCV4</accession>
<dbReference type="EMBL" id="JANTHX010000004">
    <property type="protein sequence ID" value="MCS0498527.1"/>
    <property type="molecule type" value="Genomic_DNA"/>
</dbReference>
<evidence type="ECO:0000313" key="3">
    <source>
        <dbReference type="Proteomes" id="UP001205337"/>
    </source>
</evidence>
<gene>
    <name evidence="2" type="ORF">NUH29_03055</name>
</gene>